<evidence type="ECO:0000256" key="6">
    <source>
        <dbReference type="SAM" id="Phobius"/>
    </source>
</evidence>
<comment type="subcellular location">
    <subcellularLocation>
        <location evidence="1">Cell membrane</location>
        <topology evidence="1">Multi-pass membrane protein</topology>
    </subcellularLocation>
</comment>
<evidence type="ECO:0000313" key="11">
    <source>
        <dbReference type="Proteomes" id="UP000727071"/>
    </source>
</evidence>
<feature type="transmembrane region" description="Helical" evidence="6">
    <location>
        <begin position="254"/>
        <end position="275"/>
    </location>
</feature>
<evidence type="ECO:0000313" key="8">
    <source>
        <dbReference type="EMBL" id="MBZ6000143.1"/>
    </source>
</evidence>
<evidence type="ECO:0000259" key="7">
    <source>
        <dbReference type="PROSITE" id="PS50850"/>
    </source>
</evidence>
<feature type="transmembrane region" description="Helical" evidence="6">
    <location>
        <begin position="202"/>
        <end position="222"/>
    </location>
</feature>
<sequence>MDTRKKSKLSVALLCLLIGFPQISESIFTPILPTLSNALNVTDSNIQLTVSIYFIGFALGVLIWGILSDKYGRKPIMLLGLLIYLLGNIFLLCSNDFHSIGPIIGAQLETHFHYMSVFLFLIALATILLILNFVKLPETNLLKVDYSTKDIIAVVLRLLKDRFVLLNAFAIAVFNAILFNFYSEAPFNFINNLKLSTGAYNTGILIALGTITGAYVVNSLAVKTSSFDVIRLGISIAVAFSIFSIFTFANANIFMIYISIFGIFLGINIALPVILKTSLYAYEDVIGIASGIFGFMYYCMIGVLTFIMSVIHTGNILVFPIYTLALAIGLSVLILINKKF</sequence>
<dbReference type="Proteomes" id="UP000727071">
    <property type="component" value="Unassembled WGS sequence"/>
</dbReference>
<evidence type="ECO:0000256" key="5">
    <source>
        <dbReference type="ARBA" id="ARBA00023136"/>
    </source>
</evidence>
<accession>A0AB35G079</accession>
<keyword evidence="10" id="KW-1185">Reference proteome</keyword>
<dbReference type="EMBL" id="JAHBFX010000009">
    <property type="protein sequence ID" value="MBZ6000143.1"/>
    <property type="molecule type" value="Genomic_DNA"/>
</dbReference>
<evidence type="ECO:0000313" key="9">
    <source>
        <dbReference type="EMBL" id="MBZ6016080.1"/>
    </source>
</evidence>
<keyword evidence="5 6" id="KW-0472">Membrane</keyword>
<dbReference type="InterPro" id="IPR020846">
    <property type="entry name" value="MFS_dom"/>
</dbReference>
<dbReference type="InterPro" id="IPR011701">
    <property type="entry name" value="MFS"/>
</dbReference>
<protein>
    <submittedName>
        <fullName evidence="9">MFS transporter</fullName>
    </submittedName>
</protein>
<organism evidence="9 11">
    <name type="scientific">Leuconostoc gelidum subsp. gelidum</name>
    <dbReference type="NCBI Taxonomy" id="1607839"/>
    <lineage>
        <taxon>Bacteria</taxon>
        <taxon>Bacillati</taxon>
        <taxon>Bacillota</taxon>
        <taxon>Bacilli</taxon>
        <taxon>Lactobacillales</taxon>
        <taxon>Lactobacillaceae</taxon>
        <taxon>Leuconostoc</taxon>
        <taxon>Leuconostoc gelidum group</taxon>
    </lineage>
</organism>
<proteinExistence type="predicted"/>
<dbReference type="RefSeq" id="WP_224145717.1">
    <property type="nucleotide sequence ID" value="NZ_JAHBFO010000028.1"/>
</dbReference>
<dbReference type="InterPro" id="IPR036259">
    <property type="entry name" value="MFS_trans_sf"/>
</dbReference>
<keyword evidence="3 6" id="KW-0812">Transmembrane</keyword>
<reference evidence="9 10" key="1">
    <citation type="submission" date="2021-05" db="EMBL/GenBank/DDBJ databases">
        <title>Pangenome of Leuconostoc gelidum warrants species status for Leuconostoc gelidum subsp. gasicomitatum.</title>
        <authorList>
            <person name="Johansson P."/>
            <person name="Sade E."/>
            <person name="Hultman J."/>
            <person name="Auvinen P."/>
            <person name="Bjorkroth J."/>
        </authorList>
    </citation>
    <scope>NUCLEOTIDE SEQUENCE</scope>
    <source>
        <strain evidence="8 10">AMKR21</strain>
        <strain evidence="9">C220d</strain>
    </source>
</reference>
<name>A0AB35G079_LEUGE</name>
<dbReference type="PANTHER" id="PTHR23502">
    <property type="entry name" value="MAJOR FACILITATOR SUPERFAMILY"/>
    <property type="match status" value="1"/>
</dbReference>
<gene>
    <name evidence="9" type="ORF">KII88_06005</name>
    <name evidence="8" type="ORF">KIJ07_06975</name>
</gene>
<dbReference type="PROSITE" id="PS50850">
    <property type="entry name" value="MFS"/>
    <property type="match status" value="1"/>
</dbReference>
<keyword evidence="4 6" id="KW-1133">Transmembrane helix</keyword>
<feature type="transmembrane region" description="Helical" evidence="6">
    <location>
        <begin position="48"/>
        <end position="67"/>
    </location>
</feature>
<feature type="transmembrane region" description="Helical" evidence="6">
    <location>
        <begin position="287"/>
        <end position="311"/>
    </location>
</feature>
<evidence type="ECO:0000313" key="10">
    <source>
        <dbReference type="Proteomes" id="UP000705994"/>
    </source>
</evidence>
<dbReference type="SUPFAM" id="SSF103473">
    <property type="entry name" value="MFS general substrate transporter"/>
    <property type="match status" value="1"/>
</dbReference>
<feature type="transmembrane region" description="Helical" evidence="6">
    <location>
        <begin position="112"/>
        <end position="134"/>
    </location>
</feature>
<feature type="transmembrane region" description="Helical" evidence="6">
    <location>
        <begin position="229"/>
        <end position="248"/>
    </location>
</feature>
<feature type="transmembrane region" description="Helical" evidence="6">
    <location>
        <begin position="317"/>
        <end position="336"/>
    </location>
</feature>
<dbReference type="AlphaFoldDB" id="A0AB35G079"/>
<dbReference type="Proteomes" id="UP000705994">
    <property type="component" value="Unassembled WGS sequence"/>
</dbReference>
<dbReference type="PANTHER" id="PTHR23502:SF137">
    <property type="entry name" value="MAJOR FACILITATOR SUPERFAMILY (MFS) TRANSPORTER-RELATED"/>
    <property type="match status" value="1"/>
</dbReference>
<evidence type="ECO:0000256" key="4">
    <source>
        <dbReference type="ARBA" id="ARBA00022989"/>
    </source>
</evidence>
<dbReference type="Pfam" id="PF07690">
    <property type="entry name" value="MFS_1"/>
    <property type="match status" value="2"/>
</dbReference>
<dbReference type="GO" id="GO:0005886">
    <property type="term" value="C:plasma membrane"/>
    <property type="evidence" value="ECO:0007669"/>
    <property type="project" value="UniProtKB-SubCell"/>
</dbReference>
<dbReference type="Gene3D" id="1.20.1720.10">
    <property type="entry name" value="Multidrug resistance protein D"/>
    <property type="match status" value="2"/>
</dbReference>
<comment type="caution">
    <text evidence="9">The sequence shown here is derived from an EMBL/GenBank/DDBJ whole genome shotgun (WGS) entry which is preliminary data.</text>
</comment>
<evidence type="ECO:0000256" key="1">
    <source>
        <dbReference type="ARBA" id="ARBA00004651"/>
    </source>
</evidence>
<feature type="transmembrane region" description="Helical" evidence="6">
    <location>
        <begin position="163"/>
        <end position="182"/>
    </location>
</feature>
<dbReference type="GO" id="GO:0022857">
    <property type="term" value="F:transmembrane transporter activity"/>
    <property type="evidence" value="ECO:0007669"/>
    <property type="project" value="InterPro"/>
</dbReference>
<feature type="domain" description="Major facilitator superfamily (MFS) profile" evidence="7">
    <location>
        <begin position="7"/>
        <end position="340"/>
    </location>
</feature>
<feature type="transmembrane region" description="Helical" evidence="6">
    <location>
        <begin position="76"/>
        <end position="92"/>
    </location>
</feature>
<evidence type="ECO:0000256" key="3">
    <source>
        <dbReference type="ARBA" id="ARBA00022692"/>
    </source>
</evidence>
<keyword evidence="2" id="KW-0813">Transport</keyword>
<dbReference type="EMBL" id="JAHBFV010000017">
    <property type="protein sequence ID" value="MBZ6016080.1"/>
    <property type="molecule type" value="Genomic_DNA"/>
</dbReference>
<evidence type="ECO:0000256" key="2">
    <source>
        <dbReference type="ARBA" id="ARBA00022448"/>
    </source>
</evidence>